<comment type="function">
    <text evidence="1">Catalyzes the specific phosphorylation of 1,6-anhydro-N-acetylmuramic acid (anhMurNAc) with the simultaneous cleavage of the 1,6-anhydro ring, generating MurNAc-6-P. Is required for the utilization of anhMurNAc either imported from the medium or derived from its own cell wall murein, and thus plays a role in cell wall recycling.</text>
</comment>
<comment type="catalytic activity">
    <reaction evidence="1">
        <text>1,6-anhydro-N-acetyl-beta-muramate + ATP + H2O = N-acetyl-D-muramate 6-phosphate + ADP + H(+)</text>
        <dbReference type="Rhea" id="RHEA:24952"/>
        <dbReference type="ChEBI" id="CHEBI:15377"/>
        <dbReference type="ChEBI" id="CHEBI:15378"/>
        <dbReference type="ChEBI" id="CHEBI:30616"/>
        <dbReference type="ChEBI" id="CHEBI:58690"/>
        <dbReference type="ChEBI" id="CHEBI:58722"/>
        <dbReference type="ChEBI" id="CHEBI:456216"/>
        <dbReference type="EC" id="2.7.1.170"/>
    </reaction>
</comment>
<reference evidence="2 3" key="1">
    <citation type="journal article" date="2007" name="Genome Biol.">
        <title>Characterization and modeling of the Haemophilus influenzae core and supragenomes based on the complete genomic sequences of Rd and 12 clinical nontypeable strains.</title>
        <authorList>
            <person name="Hogg J.S."/>
            <person name="Hu F.Z."/>
            <person name="Janto B."/>
            <person name="Boissy R."/>
            <person name="Hayes J."/>
            <person name="Keefe R."/>
            <person name="Post J.C."/>
            <person name="Ehrlich G.D."/>
        </authorList>
    </citation>
    <scope>NUCLEOTIDE SEQUENCE [LARGE SCALE GENOMIC DNA]</scope>
    <source>
        <strain evidence="2 3">22.4-21</strain>
    </source>
</reference>
<dbReference type="GO" id="GO:0006040">
    <property type="term" value="P:amino sugar metabolic process"/>
    <property type="evidence" value="ECO:0007669"/>
    <property type="project" value="InterPro"/>
</dbReference>
<keyword evidence="1" id="KW-0547">Nucleotide-binding</keyword>
<comment type="pathway">
    <text evidence="1">Cell wall biogenesis; peptidoglycan recycling.</text>
</comment>
<proteinExistence type="inferred from homology"/>
<comment type="similarity">
    <text evidence="1">Belongs to the anhydro-N-acetylmuramic acid kinase family.</text>
</comment>
<name>A4NWV5_HAEIF</name>
<dbReference type="EMBL" id="AAZJ01000003">
    <property type="protein sequence ID" value="EDK14216.1"/>
    <property type="molecule type" value="Genomic_DNA"/>
</dbReference>
<dbReference type="UniPathway" id="UPA00544"/>
<dbReference type="AlphaFoldDB" id="A4NWV5"/>
<evidence type="ECO:0000313" key="3">
    <source>
        <dbReference type="Proteomes" id="UP000005596"/>
    </source>
</evidence>
<dbReference type="PANTHER" id="PTHR30605:SF0">
    <property type="entry name" value="ANHYDRO-N-ACETYLMURAMIC ACID KINASE"/>
    <property type="match status" value="1"/>
</dbReference>
<dbReference type="GO" id="GO:0009254">
    <property type="term" value="P:peptidoglycan turnover"/>
    <property type="evidence" value="ECO:0007669"/>
    <property type="project" value="UniProtKB-UniRule"/>
</dbReference>
<protein>
    <recommendedName>
        <fullName evidence="1">Anhydro-N-acetylmuramic acid kinase</fullName>
        <ecNumber evidence="1">2.7.1.170</ecNumber>
    </recommendedName>
    <alternativeName>
        <fullName evidence="1">AnhMurNAc kinase</fullName>
    </alternativeName>
</protein>
<dbReference type="EC" id="2.7.1.170" evidence="1"/>
<evidence type="ECO:0000313" key="2">
    <source>
        <dbReference type="EMBL" id="EDK14216.1"/>
    </source>
</evidence>
<evidence type="ECO:0000256" key="1">
    <source>
        <dbReference type="HAMAP-Rule" id="MF_01270"/>
    </source>
</evidence>
<dbReference type="NCBIfam" id="NF007139">
    <property type="entry name" value="PRK09585.1-3"/>
    <property type="match status" value="1"/>
</dbReference>
<dbReference type="GO" id="GO:0005524">
    <property type="term" value="F:ATP binding"/>
    <property type="evidence" value="ECO:0007669"/>
    <property type="project" value="UniProtKB-UniRule"/>
</dbReference>
<keyword evidence="1" id="KW-0808">Transferase</keyword>
<dbReference type="InterPro" id="IPR005338">
    <property type="entry name" value="Anhydro_N_Ac-Mur_kinase"/>
</dbReference>
<keyword evidence="1" id="KW-0418">Kinase</keyword>
<dbReference type="SUPFAM" id="SSF53067">
    <property type="entry name" value="Actin-like ATPase domain"/>
    <property type="match status" value="1"/>
</dbReference>
<dbReference type="UniPathway" id="UPA00343"/>
<keyword evidence="1" id="KW-0067">ATP-binding</keyword>
<comment type="pathway">
    <text evidence="1">Amino-sugar metabolism; 1,6-anhydro-N-acetylmuramate degradation.</text>
</comment>
<dbReference type="GO" id="GO:0097175">
    <property type="term" value="P:1,6-anhydro-N-acetyl-beta-muramic acid catabolic process"/>
    <property type="evidence" value="ECO:0007669"/>
    <property type="project" value="UniProtKB-UniRule"/>
</dbReference>
<dbReference type="CDD" id="cd24050">
    <property type="entry name" value="ASKHA_NBD_ANMK"/>
    <property type="match status" value="1"/>
</dbReference>
<dbReference type="Pfam" id="PF03702">
    <property type="entry name" value="AnmK"/>
    <property type="match status" value="1"/>
</dbReference>
<dbReference type="GO" id="GO:0016773">
    <property type="term" value="F:phosphotransferase activity, alcohol group as acceptor"/>
    <property type="evidence" value="ECO:0007669"/>
    <property type="project" value="UniProtKB-UniRule"/>
</dbReference>
<feature type="binding site" evidence="1">
    <location>
        <begin position="15"/>
        <end position="22"/>
    </location>
    <ligand>
        <name>ATP</name>
        <dbReference type="ChEBI" id="CHEBI:30616"/>
    </ligand>
</feature>
<organism evidence="2 3">
    <name type="scientific">Haemophilus influenzae 22.4-21</name>
    <dbReference type="NCBI Taxonomy" id="375063"/>
    <lineage>
        <taxon>Bacteria</taxon>
        <taxon>Pseudomonadati</taxon>
        <taxon>Pseudomonadota</taxon>
        <taxon>Gammaproteobacteria</taxon>
        <taxon>Pasteurellales</taxon>
        <taxon>Pasteurellaceae</taxon>
        <taxon>Haemophilus</taxon>
    </lineage>
</organism>
<accession>A4NWV5</accession>
<dbReference type="HAMAP" id="MF_01270">
    <property type="entry name" value="AnhMurNAc_kinase"/>
    <property type="match status" value="1"/>
</dbReference>
<dbReference type="Gene3D" id="3.30.420.40">
    <property type="match status" value="2"/>
</dbReference>
<dbReference type="GO" id="GO:0016301">
    <property type="term" value="F:kinase activity"/>
    <property type="evidence" value="ECO:0007669"/>
    <property type="project" value="UniProtKB-KW"/>
</dbReference>
<dbReference type="Proteomes" id="UP000005596">
    <property type="component" value="Unassembled WGS sequence"/>
</dbReference>
<dbReference type="InterPro" id="IPR043129">
    <property type="entry name" value="ATPase_NBD"/>
</dbReference>
<sequence length="382" mass="42125">MINMKPQYYLGMMSGTSLDGVDIALVDFSQDPQLILSDFFPMPEDLREKLTTLIQVGETTLQNLGELDHKLALLYSDCVNAFLQKNTFWPNQIQAIGCQGQTVWHSPNSQFPFTMQLGDMNLLAVKTGISVIGDFRRKDMAWGGQGAPLVPAFHEAVFSNSHFATVVLNIGGISNVSILFPNQAVIGFDTGPGNTLLDQWIEKHQGLRYDENGEWAAKGKVNKVLLDELLNEPFFSLPAPKSTGRELFNLVWLNHKIAKIREKLTALSVEMSFRPEDVQATLVELTVTSIVNALNQLQTDLPKRLLVCGGGAKNSLIMRGLHDNLLDWQVGTTTEQGFDIDYVEAAAFAWLAYCRINNLPANLPSVTGAKSAVSLGAIFPKD</sequence>
<gene>
    <name evidence="1" type="primary">anmK</name>
    <name evidence="2" type="ORF">CGSHiR3021_07212</name>
</gene>
<dbReference type="PANTHER" id="PTHR30605">
    <property type="entry name" value="ANHYDRO-N-ACETYLMURAMIC ACID KINASE"/>
    <property type="match status" value="1"/>
</dbReference>
<keyword evidence="1" id="KW-0119">Carbohydrate metabolism</keyword>